<feature type="binding site" evidence="11">
    <location>
        <position position="147"/>
    </location>
    <ligand>
        <name>Mn(2+)</name>
        <dbReference type="ChEBI" id="CHEBI:29035"/>
        <label>1</label>
    </ligand>
</feature>
<sequence>MITGKILKNRGWKEGRVIGLAKMAGHALETQGLEESEILNRLDEVLAQPDQFAFTKPFSDLAAELLKRERSDKSKIADTLRAEALDFPTWGAEFIDAGAVAQMRAAMSLPVTVAGALMPDAHIGYGLPIGGVLATSETVIPYAVGVDIACRMRISIYDVSPQILEGQSAKLEKSIAEQTKFGMKERFSIHDRPSHPVLDDEDWRATKLLGSLREKAVAQLGTSGGGNHFVEWGEFDLPADSSDLGLAKGKYLALLSHSGSRGVGFKIANEFSRLAMSLHPQLDQVVKHLAWLDMDCDAGRDYWLSMELAGRFAAANHSVIHSRVSKAAGLKEVAHVENHHNFAWKETMIDGSEAIVHRKGATPAGAGVLGVIPGSMADAGYVVKGLGKAESLNSASHGAGRKLGRKAAINSLTKNERDRYLQERGVKLMGGGLDEAPQAYKNIEEVIAAQSDLVEIIGKFSPRIVRMADEAGGY</sequence>
<feature type="binding site" evidence="10">
    <location>
        <begin position="227"/>
        <end position="231"/>
    </location>
    <ligand>
        <name>GMP</name>
        <dbReference type="ChEBI" id="CHEBI:58115"/>
    </ligand>
</feature>
<keyword evidence="13" id="KW-1185">Reference proteome</keyword>
<keyword evidence="7 11" id="KW-0464">Manganese</keyword>
<evidence type="ECO:0000313" key="13">
    <source>
        <dbReference type="Proteomes" id="UP000237684"/>
    </source>
</evidence>
<reference evidence="12 13" key="1">
    <citation type="journal article" date="2018" name="Syst. Appl. Microbiol.">
        <title>Abditibacterium utsteinense sp. nov., the first cultivated member of candidate phylum FBP, isolated from ice-free Antarctic soil samples.</title>
        <authorList>
            <person name="Tahon G."/>
            <person name="Tytgat B."/>
            <person name="Lebbe L."/>
            <person name="Carlier A."/>
            <person name="Willems A."/>
        </authorList>
    </citation>
    <scope>NUCLEOTIDE SEQUENCE [LARGE SCALE GENOMIC DNA]</scope>
    <source>
        <strain evidence="12 13">LMG 29911</strain>
    </source>
</reference>
<dbReference type="GO" id="GO:0006396">
    <property type="term" value="P:RNA processing"/>
    <property type="evidence" value="ECO:0007669"/>
    <property type="project" value="InterPro"/>
</dbReference>
<evidence type="ECO:0000256" key="9">
    <source>
        <dbReference type="PIRSR" id="PIRSR601233-1"/>
    </source>
</evidence>
<evidence type="ECO:0000256" key="4">
    <source>
        <dbReference type="ARBA" id="ARBA00022741"/>
    </source>
</evidence>
<evidence type="ECO:0000256" key="6">
    <source>
        <dbReference type="ARBA" id="ARBA00023134"/>
    </source>
</evidence>
<evidence type="ECO:0000256" key="11">
    <source>
        <dbReference type="PIRSR" id="PIRSR601233-3"/>
    </source>
</evidence>
<proteinExistence type="predicted"/>
<evidence type="ECO:0000256" key="8">
    <source>
        <dbReference type="ARBA" id="ARBA00047746"/>
    </source>
</evidence>
<dbReference type="RefSeq" id="WP_106381339.1">
    <property type="nucleotide sequence ID" value="NZ_NIGF01000031.1"/>
</dbReference>
<accession>A0A2S8SNY3</accession>
<dbReference type="Pfam" id="PF01139">
    <property type="entry name" value="RtcB"/>
    <property type="match status" value="2"/>
</dbReference>
<feature type="binding site" evidence="10">
    <location>
        <begin position="373"/>
        <end position="376"/>
    </location>
    <ligand>
        <name>GMP</name>
        <dbReference type="ChEBI" id="CHEBI:58115"/>
    </ligand>
</feature>
<feature type="binding site" evidence="11">
    <location>
        <position position="228"/>
    </location>
    <ligand>
        <name>Mn(2+)</name>
        <dbReference type="ChEBI" id="CHEBI:29035"/>
        <label>1</label>
    </ligand>
</feature>
<dbReference type="GO" id="GO:0003909">
    <property type="term" value="F:DNA ligase activity"/>
    <property type="evidence" value="ECO:0007669"/>
    <property type="project" value="TreeGrafter"/>
</dbReference>
<dbReference type="GO" id="GO:0170057">
    <property type="term" value="F:RNA ligase (GTP) activity"/>
    <property type="evidence" value="ECO:0007669"/>
    <property type="project" value="UniProtKB-EC"/>
</dbReference>
<comment type="caution">
    <text evidence="12">The sequence shown here is derived from an EMBL/GenBank/DDBJ whole genome shotgun (WGS) entry which is preliminary data.</text>
</comment>
<comment type="cofactor">
    <cofactor evidence="11">
        <name>Mn(2+)</name>
        <dbReference type="ChEBI" id="CHEBI:29035"/>
    </cofactor>
    <text evidence="11">Binds 2 manganese ions per subunit.</text>
</comment>
<dbReference type="PANTHER" id="PTHR43749">
    <property type="entry name" value="RNA-SPLICING LIGASE RTCB"/>
    <property type="match status" value="1"/>
</dbReference>
<dbReference type="OrthoDB" id="9802323at2"/>
<dbReference type="EC" id="6.5.1.8" evidence="1"/>
<dbReference type="InterPro" id="IPR001233">
    <property type="entry name" value="RtcB"/>
</dbReference>
<dbReference type="Gene3D" id="3.90.1860.10">
    <property type="entry name" value="tRNA-splicing ligase RtcB"/>
    <property type="match status" value="1"/>
</dbReference>
<dbReference type="GO" id="GO:0042245">
    <property type="term" value="P:RNA repair"/>
    <property type="evidence" value="ECO:0007669"/>
    <property type="project" value="UniProtKB-KW"/>
</dbReference>
<keyword evidence="5" id="KW-0692">RNA repair</keyword>
<evidence type="ECO:0000256" key="1">
    <source>
        <dbReference type="ARBA" id="ARBA00012726"/>
    </source>
</evidence>
<feature type="binding site" evidence="10">
    <location>
        <begin position="397"/>
        <end position="400"/>
    </location>
    <ligand>
        <name>GMP</name>
        <dbReference type="ChEBI" id="CHEBI:58115"/>
    </ligand>
</feature>
<evidence type="ECO:0000256" key="7">
    <source>
        <dbReference type="ARBA" id="ARBA00023211"/>
    </source>
</evidence>
<dbReference type="EMBL" id="NIGF01000031">
    <property type="protein sequence ID" value="PQV62501.1"/>
    <property type="molecule type" value="Genomic_DNA"/>
</dbReference>
<evidence type="ECO:0000256" key="5">
    <source>
        <dbReference type="ARBA" id="ARBA00022800"/>
    </source>
</evidence>
<evidence type="ECO:0000256" key="3">
    <source>
        <dbReference type="ARBA" id="ARBA00022723"/>
    </source>
</evidence>
<organism evidence="12 13">
    <name type="scientific">Abditibacterium utsteinense</name>
    <dbReference type="NCBI Taxonomy" id="1960156"/>
    <lineage>
        <taxon>Bacteria</taxon>
        <taxon>Pseudomonadati</taxon>
        <taxon>Abditibacteriota</taxon>
        <taxon>Abditibacteriia</taxon>
        <taxon>Abditibacteriales</taxon>
        <taxon>Abditibacteriaceae</taxon>
        <taxon>Abditibacterium</taxon>
    </lineage>
</organism>
<evidence type="ECO:0000256" key="10">
    <source>
        <dbReference type="PIRSR" id="PIRSR601233-2"/>
    </source>
</evidence>
<dbReference type="InParanoid" id="A0A2S8SNY3"/>
<dbReference type="AlphaFoldDB" id="A0A2S8SNY3"/>
<protein>
    <recommendedName>
        <fullName evidence="1">3'-phosphate/5'-hydroxy nucleic acid ligase</fullName>
        <ecNumber evidence="1">6.5.1.8</ecNumber>
    </recommendedName>
</protein>
<keyword evidence="3 11" id="KW-0479">Metal-binding</keyword>
<evidence type="ECO:0000313" key="12">
    <source>
        <dbReference type="EMBL" id="PQV62501.1"/>
    </source>
</evidence>
<keyword evidence="6 10" id="KW-0342">GTP-binding</keyword>
<feature type="active site" description="GMP-histidine intermediate" evidence="9">
    <location>
        <position position="397"/>
    </location>
</feature>
<dbReference type="Proteomes" id="UP000237684">
    <property type="component" value="Unassembled WGS sequence"/>
</dbReference>
<dbReference type="PANTHER" id="PTHR43749:SF2">
    <property type="entry name" value="RNA-SPLICING LIGASE RTCB"/>
    <property type="match status" value="1"/>
</dbReference>
<dbReference type="InterPro" id="IPR036025">
    <property type="entry name" value="RtcB-like_sf"/>
</dbReference>
<feature type="binding site" evidence="11">
    <location>
        <position position="257"/>
    </location>
    <ligand>
        <name>Mn(2+)</name>
        <dbReference type="ChEBI" id="CHEBI:29035"/>
        <label>2</label>
    </ligand>
</feature>
<dbReference type="GO" id="GO:0030145">
    <property type="term" value="F:manganese ion binding"/>
    <property type="evidence" value="ECO:0007669"/>
    <property type="project" value="TreeGrafter"/>
</dbReference>
<evidence type="ECO:0000256" key="2">
    <source>
        <dbReference type="ARBA" id="ARBA00022598"/>
    </source>
</evidence>
<dbReference type="GO" id="GO:0005525">
    <property type="term" value="F:GTP binding"/>
    <property type="evidence" value="ECO:0007669"/>
    <property type="project" value="UniProtKB-KW"/>
</dbReference>
<keyword evidence="4 10" id="KW-0547">Nucleotide-binding</keyword>
<keyword evidence="2 12" id="KW-0436">Ligase</keyword>
<dbReference type="SUPFAM" id="SSF103365">
    <property type="entry name" value="Hypothetical protein PH1602"/>
    <property type="match status" value="1"/>
</dbReference>
<feature type="binding site" evidence="10">
    <location>
        <begin position="340"/>
        <end position="341"/>
    </location>
    <ligand>
        <name>GMP</name>
        <dbReference type="ChEBI" id="CHEBI:58115"/>
    </ligand>
</feature>
<feature type="binding site" evidence="11">
    <location>
        <position position="340"/>
    </location>
    <ligand>
        <name>Mn(2+)</name>
        <dbReference type="ChEBI" id="CHEBI:29035"/>
        <label>2</label>
    </ligand>
</feature>
<name>A0A2S8SNY3_9BACT</name>
<gene>
    <name evidence="12" type="ORF">B1R32_13114</name>
</gene>
<comment type="catalytic activity">
    <reaction evidence="8">
        <text>a 3'-end 3'-phospho-ribonucleotide-RNA + a 5'-end dephospho-ribonucleoside-RNA + GTP = a ribonucleotidyl-ribonucleotide-RNA + GMP + diphosphate</text>
        <dbReference type="Rhea" id="RHEA:68076"/>
        <dbReference type="Rhea" id="RHEA-COMP:10463"/>
        <dbReference type="Rhea" id="RHEA-COMP:13936"/>
        <dbReference type="Rhea" id="RHEA-COMP:17355"/>
        <dbReference type="ChEBI" id="CHEBI:33019"/>
        <dbReference type="ChEBI" id="CHEBI:37565"/>
        <dbReference type="ChEBI" id="CHEBI:58115"/>
        <dbReference type="ChEBI" id="CHEBI:83062"/>
        <dbReference type="ChEBI" id="CHEBI:138284"/>
        <dbReference type="ChEBI" id="CHEBI:173118"/>
        <dbReference type="EC" id="6.5.1.8"/>
    </reaction>
</comment>
<dbReference type="GO" id="GO:0006281">
    <property type="term" value="P:DNA repair"/>
    <property type="evidence" value="ECO:0007669"/>
    <property type="project" value="TreeGrafter"/>
</dbReference>
<dbReference type="InterPro" id="IPR052915">
    <property type="entry name" value="RtcB-like"/>
</dbReference>